<dbReference type="AlphaFoldDB" id="A0A645BWL4"/>
<dbReference type="EMBL" id="VSSQ01022993">
    <property type="protein sequence ID" value="MPM69645.1"/>
    <property type="molecule type" value="Genomic_DNA"/>
</dbReference>
<gene>
    <name evidence="2" type="ORF">SDC9_116593</name>
</gene>
<evidence type="ECO:0000313" key="2">
    <source>
        <dbReference type="EMBL" id="MPM69645.1"/>
    </source>
</evidence>
<comment type="caution">
    <text evidence="2">The sequence shown here is derived from an EMBL/GenBank/DDBJ whole genome shotgun (WGS) entry which is preliminary data.</text>
</comment>
<feature type="region of interest" description="Disordered" evidence="1">
    <location>
        <begin position="49"/>
        <end position="80"/>
    </location>
</feature>
<evidence type="ECO:0000256" key="1">
    <source>
        <dbReference type="SAM" id="MobiDB-lite"/>
    </source>
</evidence>
<organism evidence="2">
    <name type="scientific">bioreactor metagenome</name>
    <dbReference type="NCBI Taxonomy" id="1076179"/>
    <lineage>
        <taxon>unclassified sequences</taxon>
        <taxon>metagenomes</taxon>
        <taxon>ecological metagenomes</taxon>
    </lineage>
</organism>
<protein>
    <submittedName>
        <fullName evidence="2">Uncharacterized protein</fullName>
    </submittedName>
</protein>
<sequence>MPTVHTPSANMARVSLVPRPQRRCTAMPMAVPTGRATKASAKMANAISVPSSRDRKGNRVNGKTSTQAIPKTKKSKYSEDRPMITPTAISLGVRSSSVCARERELLSSTRGTGNATEPLLINLLLNLGHGSVLHLGFDRHKYANTDNFEGKALDLCQPFA</sequence>
<reference evidence="2" key="1">
    <citation type="submission" date="2019-08" db="EMBL/GenBank/DDBJ databases">
        <authorList>
            <person name="Kucharzyk K."/>
            <person name="Murdoch R.W."/>
            <person name="Higgins S."/>
            <person name="Loffler F."/>
        </authorList>
    </citation>
    <scope>NUCLEOTIDE SEQUENCE</scope>
</reference>
<name>A0A645BWL4_9ZZZZ</name>
<proteinExistence type="predicted"/>
<accession>A0A645BWL4</accession>